<evidence type="ECO:0000256" key="2">
    <source>
        <dbReference type="ARBA" id="ARBA00023125"/>
    </source>
</evidence>
<reference evidence="5 6" key="1">
    <citation type="submission" date="2019-03" db="EMBL/GenBank/DDBJ databases">
        <title>Sequencing the genomes of 1000 actinobacteria strains.</title>
        <authorList>
            <person name="Klenk H.-P."/>
        </authorList>
    </citation>
    <scope>NUCLEOTIDE SEQUENCE [LARGE SCALE GENOMIC DNA]</scope>
    <source>
        <strain evidence="5 6">DSM 44969</strain>
    </source>
</reference>
<dbReference type="InterPro" id="IPR050204">
    <property type="entry name" value="AraC_XylS_family_regulators"/>
</dbReference>
<dbReference type="InterPro" id="IPR009057">
    <property type="entry name" value="Homeodomain-like_sf"/>
</dbReference>
<dbReference type="OrthoDB" id="5464689at2"/>
<dbReference type="AlphaFoldDB" id="A0A4R1HY72"/>
<dbReference type="GO" id="GO:0043565">
    <property type="term" value="F:sequence-specific DNA binding"/>
    <property type="evidence" value="ECO:0007669"/>
    <property type="project" value="InterPro"/>
</dbReference>
<dbReference type="PANTHER" id="PTHR46796:SF12">
    <property type="entry name" value="HTH-TYPE DNA-BINDING TRANSCRIPTIONAL ACTIVATOR EUTR"/>
    <property type="match status" value="1"/>
</dbReference>
<feature type="domain" description="HTH araC/xylS-type" evidence="4">
    <location>
        <begin position="218"/>
        <end position="319"/>
    </location>
</feature>
<dbReference type="SMART" id="SM00342">
    <property type="entry name" value="HTH_ARAC"/>
    <property type="match status" value="1"/>
</dbReference>
<keyword evidence="6" id="KW-1185">Reference proteome</keyword>
<dbReference type="GO" id="GO:0003700">
    <property type="term" value="F:DNA-binding transcription factor activity"/>
    <property type="evidence" value="ECO:0007669"/>
    <property type="project" value="InterPro"/>
</dbReference>
<name>A0A4R1HY72_PSEEN</name>
<dbReference type="SUPFAM" id="SSF46689">
    <property type="entry name" value="Homeodomain-like"/>
    <property type="match status" value="2"/>
</dbReference>
<comment type="caution">
    <text evidence="5">The sequence shown here is derived from an EMBL/GenBank/DDBJ whole genome shotgun (WGS) entry which is preliminary data.</text>
</comment>
<evidence type="ECO:0000256" key="1">
    <source>
        <dbReference type="ARBA" id="ARBA00023015"/>
    </source>
</evidence>
<accession>A0A4R1HY72</accession>
<evidence type="ECO:0000259" key="4">
    <source>
        <dbReference type="PROSITE" id="PS01124"/>
    </source>
</evidence>
<proteinExistence type="predicted"/>
<dbReference type="InterPro" id="IPR018060">
    <property type="entry name" value="HTH_AraC"/>
</dbReference>
<dbReference type="Pfam" id="PF14525">
    <property type="entry name" value="AraC_binding_2"/>
    <property type="match status" value="1"/>
</dbReference>
<dbReference type="PROSITE" id="PS01124">
    <property type="entry name" value="HTH_ARAC_FAMILY_2"/>
    <property type="match status" value="1"/>
</dbReference>
<dbReference type="Pfam" id="PF12833">
    <property type="entry name" value="HTH_18"/>
    <property type="match status" value="1"/>
</dbReference>
<evidence type="ECO:0000313" key="6">
    <source>
        <dbReference type="Proteomes" id="UP000295560"/>
    </source>
</evidence>
<organism evidence="5 6">
    <name type="scientific">Pseudonocardia endophytica</name>
    <dbReference type="NCBI Taxonomy" id="401976"/>
    <lineage>
        <taxon>Bacteria</taxon>
        <taxon>Bacillati</taxon>
        <taxon>Actinomycetota</taxon>
        <taxon>Actinomycetes</taxon>
        <taxon>Pseudonocardiales</taxon>
        <taxon>Pseudonocardiaceae</taxon>
        <taxon>Pseudonocardia</taxon>
    </lineage>
</organism>
<keyword evidence="3" id="KW-0804">Transcription</keyword>
<keyword evidence="1" id="KW-0805">Transcription regulation</keyword>
<dbReference type="Proteomes" id="UP000295560">
    <property type="component" value="Unassembled WGS sequence"/>
</dbReference>
<dbReference type="PANTHER" id="PTHR46796">
    <property type="entry name" value="HTH-TYPE TRANSCRIPTIONAL ACTIVATOR RHAS-RELATED"/>
    <property type="match status" value="1"/>
</dbReference>
<dbReference type="EMBL" id="SMFZ01000001">
    <property type="protein sequence ID" value="TCK27764.1"/>
    <property type="molecule type" value="Genomic_DNA"/>
</dbReference>
<dbReference type="Gene3D" id="1.10.10.60">
    <property type="entry name" value="Homeodomain-like"/>
    <property type="match status" value="1"/>
</dbReference>
<keyword evidence="2" id="KW-0238">DNA-binding</keyword>
<dbReference type="InterPro" id="IPR035418">
    <property type="entry name" value="AraC-bd_2"/>
</dbReference>
<dbReference type="RefSeq" id="WP_132426935.1">
    <property type="nucleotide sequence ID" value="NZ_SMFZ01000001.1"/>
</dbReference>
<dbReference type="PROSITE" id="PS00041">
    <property type="entry name" value="HTH_ARAC_FAMILY_1"/>
    <property type="match status" value="1"/>
</dbReference>
<evidence type="ECO:0000313" key="5">
    <source>
        <dbReference type="EMBL" id="TCK27764.1"/>
    </source>
</evidence>
<evidence type="ECO:0000256" key="3">
    <source>
        <dbReference type="ARBA" id="ARBA00023163"/>
    </source>
</evidence>
<dbReference type="InterPro" id="IPR018062">
    <property type="entry name" value="HTH_AraC-typ_CS"/>
</dbReference>
<sequence>MPGLTLSTRDPDEAGAICGDVYYPHRLDVRHDRTRFHMSLSAATLGSVSAGILGYSGEVAIQTGELETGYEINVPLTGHLHTWIGADEVCATPTTAALYPPDRPARLHGWADGGGLFGMKIERSALEDRLRELTDGRASGPVRLGGSLDLTEGPGRQWWALARSLVDLTADPDGPLTRPIVARPLADALVSLLLHVADHPHRDLVHARPPLPRPSTIQAALDLIEAEPERAWTVPEIAEQVGLSTRGLQHGFARHVGRTPTAELRRIRLDRARADLRGADPARQTVAAVAARWGFAHLGRFAADYRRRHGTSPSEDLRA</sequence>
<gene>
    <name evidence="5" type="ORF">EV378_3642</name>
</gene>
<protein>
    <submittedName>
        <fullName evidence="5">AraC family transcriptional regulator</fullName>
    </submittedName>
</protein>